<dbReference type="EMBL" id="MK651787">
    <property type="protein sequence ID" value="QBZ71616.1"/>
    <property type="molecule type" value="Genomic_DNA"/>
</dbReference>
<dbReference type="RefSeq" id="YP_009821704.1">
    <property type="nucleotide sequence ID" value="NC_048178.1"/>
</dbReference>
<protein>
    <submittedName>
        <fullName evidence="2">Uncharacterized protein</fullName>
    </submittedName>
</protein>
<keyword evidence="1" id="KW-1133">Transmembrane helix</keyword>
<evidence type="ECO:0000256" key="1">
    <source>
        <dbReference type="SAM" id="Phobius"/>
    </source>
</evidence>
<dbReference type="KEGG" id="vg:55013189"/>
<name>A0A4D6E0L1_9CAUD</name>
<accession>A0A4D6E0L1</accession>
<keyword evidence="1" id="KW-0812">Transmembrane</keyword>
<reference evidence="3" key="1">
    <citation type="submission" date="2019-03" db="EMBL/GenBank/DDBJ databases">
        <authorList>
            <person name="Olsen N.S."/>
            <person name="Kot W."/>
            <person name="Hansen L.H."/>
        </authorList>
    </citation>
    <scope>NUCLEOTIDE SEQUENCE [LARGE SCALE GENOMIC DNA]</scope>
</reference>
<keyword evidence="3" id="KW-1185">Reference proteome</keyword>
<dbReference type="GeneID" id="55013189"/>
<proteinExistence type="predicted"/>
<feature type="transmembrane region" description="Helical" evidence="1">
    <location>
        <begin position="73"/>
        <end position="91"/>
    </location>
</feature>
<evidence type="ECO:0000313" key="2">
    <source>
        <dbReference type="EMBL" id="QBZ71616.1"/>
    </source>
</evidence>
<organism evidence="2 3">
    <name type="scientific">Escherichia phage Sortsne</name>
    <dbReference type="NCBI Taxonomy" id="2562456"/>
    <lineage>
        <taxon>Viruses</taxon>
        <taxon>Duplodnaviria</taxon>
        <taxon>Heunggongvirae</taxon>
        <taxon>Uroviricota</taxon>
        <taxon>Caudoviricetes</taxon>
        <taxon>Sortsnevirus</taxon>
        <taxon>Sortsnevirus sortsne</taxon>
    </lineage>
</organism>
<keyword evidence="1" id="KW-0472">Membrane</keyword>
<dbReference type="Proteomes" id="UP000297046">
    <property type="component" value="Segment"/>
</dbReference>
<sequence length="93" mass="10151">MTAGTWGDRAFPPGYIPDREVRDWINRPPVDLDAVKRRLQAEGVFGTMTTSNGVEISGPPGLMAALADVKPLPWKWIGFGALIVAMGWWVLSA</sequence>
<evidence type="ECO:0000313" key="3">
    <source>
        <dbReference type="Proteomes" id="UP000297046"/>
    </source>
</evidence>